<protein>
    <submittedName>
        <fullName evidence="2">Uncharacterized protein</fullName>
    </submittedName>
</protein>
<keyword evidence="1" id="KW-0812">Transmembrane</keyword>
<organism evidence="2 3">
    <name type="scientific">Xanthomonas arboricola</name>
    <dbReference type="NCBI Taxonomy" id="56448"/>
    <lineage>
        <taxon>Bacteria</taxon>
        <taxon>Pseudomonadati</taxon>
        <taxon>Pseudomonadota</taxon>
        <taxon>Gammaproteobacteria</taxon>
        <taxon>Lysobacterales</taxon>
        <taxon>Lysobacteraceae</taxon>
        <taxon>Xanthomonas</taxon>
    </lineage>
</organism>
<dbReference type="Proteomes" id="UP000239204">
    <property type="component" value="Unassembled WGS sequence"/>
</dbReference>
<sequence length="69" mass="7451">MRMDRTASALCLPAGLSGYGSHAPRQPDRFMTQGQRRHAAVRCATASAVASVIFTFMRSVRLSSAPRIA</sequence>
<dbReference type="EMBL" id="MIGY01000002">
    <property type="protein sequence ID" value="PPU07848.1"/>
    <property type="molecule type" value="Genomic_DNA"/>
</dbReference>
<keyword evidence="1" id="KW-1133">Transmembrane helix</keyword>
<dbReference type="AlphaFoldDB" id="A0A2S7ADM7"/>
<keyword evidence="1" id="KW-0472">Membrane</keyword>
<evidence type="ECO:0000313" key="3">
    <source>
        <dbReference type="Proteomes" id="UP000239204"/>
    </source>
</evidence>
<gene>
    <name evidence="2" type="ORF">XarjCFBP7645_09635</name>
</gene>
<accession>A0A2S7ADM7</accession>
<comment type="caution">
    <text evidence="2">The sequence shown here is derived from an EMBL/GenBank/DDBJ whole genome shotgun (WGS) entry which is preliminary data.</text>
</comment>
<proteinExistence type="predicted"/>
<evidence type="ECO:0000256" key="1">
    <source>
        <dbReference type="SAM" id="Phobius"/>
    </source>
</evidence>
<name>A0A2S7ADM7_9XANT</name>
<evidence type="ECO:0000313" key="2">
    <source>
        <dbReference type="EMBL" id="PPU07848.1"/>
    </source>
</evidence>
<feature type="transmembrane region" description="Helical" evidence="1">
    <location>
        <begin position="39"/>
        <end position="57"/>
    </location>
</feature>
<reference evidence="2 3" key="1">
    <citation type="submission" date="2016-08" db="EMBL/GenBank/DDBJ databases">
        <title>Evolution of the type three secretion system and type three effector repertoires in Xanthomonas.</title>
        <authorList>
            <person name="Merda D."/>
            <person name="Briand M."/>
            <person name="Bosis E."/>
            <person name="Rousseau C."/>
            <person name="Portier P."/>
            <person name="Jacques M.-A."/>
            <person name="Fischer-Le Saux M."/>
        </authorList>
    </citation>
    <scope>NUCLEOTIDE SEQUENCE [LARGE SCALE GENOMIC DNA]</scope>
    <source>
        <strain evidence="2 3">CFBP 7645</strain>
    </source>
</reference>